<evidence type="ECO:0000256" key="1">
    <source>
        <dbReference type="ARBA" id="ARBA00001974"/>
    </source>
</evidence>
<gene>
    <name evidence="6" type="ORF">FHR72_005259</name>
</gene>
<protein>
    <submittedName>
        <fullName evidence="6">3-oxo-5alpha-steroid 4-dehydrogenase</fullName>
        <ecNumber evidence="6">1.3.99.5</ecNumber>
    </submittedName>
</protein>
<comment type="cofactor">
    <cofactor evidence="1">
        <name>FAD</name>
        <dbReference type="ChEBI" id="CHEBI:57692"/>
    </cofactor>
</comment>
<dbReference type="EMBL" id="JACHVU010000022">
    <property type="protein sequence ID" value="MBB2993748.1"/>
    <property type="molecule type" value="Genomic_DNA"/>
</dbReference>
<dbReference type="SUPFAM" id="SSF51905">
    <property type="entry name" value="FAD/NAD(P)-binding domain"/>
    <property type="match status" value="1"/>
</dbReference>
<organism evidence="6 7">
    <name type="scientific">Mycolicibacterium iranicum</name>
    <name type="common">Mycobacterium iranicum</name>
    <dbReference type="NCBI Taxonomy" id="912594"/>
    <lineage>
        <taxon>Bacteria</taxon>
        <taxon>Bacillati</taxon>
        <taxon>Actinomycetota</taxon>
        <taxon>Actinomycetes</taxon>
        <taxon>Mycobacteriales</taxon>
        <taxon>Mycobacteriaceae</taxon>
        <taxon>Mycolicibacterium</taxon>
    </lineage>
</organism>
<dbReference type="InterPro" id="IPR027477">
    <property type="entry name" value="Succ_DH/fumarate_Rdtase_cat_sf"/>
</dbReference>
<keyword evidence="3" id="KW-0274">FAD</keyword>
<dbReference type="InterPro" id="IPR036188">
    <property type="entry name" value="FAD/NAD-bd_sf"/>
</dbReference>
<accession>A0A839QC99</accession>
<dbReference type="NCBIfam" id="NF005513">
    <property type="entry name" value="PRK07121.1-6"/>
    <property type="match status" value="1"/>
</dbReference>
<dbReference type="GO" id="GO:0008202">
    <property type="term" value="P:steroid metabolic process"/>
    <property type="evidence" value="ECO:0007669"/>
    <property type="project" value="UniProtKB-ARBA"/>
</dbReference>
<dbReference type="EC" id="1.3.99.5" evidence="6"/>
<dbReference type="AlphaFoldDB" id="A0A839QC99"/>
<evidence type="ECO:0000256" key="2">
    <source>
        <dbReference type="ARBA" id="ARBA00022630"/>
    </source>
</evidence>
<dbReference type="Gene3D" id="3.50.50.60">
    <property type="entry name" value="FAD/NAD(P)-binding domain"/>
    <property type="match status" value="3"/>
</dbReference>
<proteinExistence type="predicted"/>
<evidence type="ECO:0000313" key="7">
    <source>
        <dbReference type="Proteomes" id="UP000550501"/>
    </source>
</evidence>
<dbReference type="PANTHER" id="PTHR43400:SF10">
    <property type="entry name" value="3-OXOSTEROID 1-DEHYDROGENASE"/>
    <property type="match status" value="1"/>
</dbReference>
<keyword evidence="7" id="KW-1185">Reference proteome</keyword>
<keyword evidence="4 6" id="KW-0560">Oxidoreductase</keyword>
<evidence type="ECO:0000256" key="4">
    <source>
        <dbReference type="ARBA" id="ARBA00023002"/>
    </source>
</evidence>
<feature type="domain" description="FAD-dependent oxidoreductase 2 FAD-binding" evidence="5">
    <location>
        <begin position="8"/>
        <end position="499"/>
    </location>
</feature>
<dbReference type="Gene3D" id="3.90.700.10">
    <property type="entry name" value="Succinate dehydrogenase/fumarate reductase flavoprotein, catalytic domain"/>
    <property type="match status" value="1"/>
</dbReference>
<keyword evidence="2" id="KW-0285">Flavoprotein</keyword>
<dbReference type="SUPFAM" id="SSF56425">
    <property type="entry name" value="Succinate dehydrogenase/fumarate reductase flavoprotein, catalytic domain"/>
    <property type="match status" value="1"/>
</dbReference>
<dbReference type="InterPro" id="IPR003953">
    <property type="entry name" value="FAD-dep_OxRdtase_2_FAD-bd"/>
</dbReference>
<dbReference type="Proteomes" id="UP000550501">
    <property type="component" value="Unassembled WGS sequence"/>
</dbReference>
<dbReference type="PRINTS" id="PR00411">
    <property type="entry name" value="PNDRDTASEI"/>
</dbReference>
<sequence length="542" mass="57239">MPTGFEYDVIVVGFGAAGAAAAIEAADRGARVLVLDRGYGGGATAYSGGIIYAGAGTAEQQAGGYPDSAQNMQAYLTQEVAGAVSAETLTRFCEQSPAMIDWLKAQGVEFRGGQVPEYKTSYPTDSHYLYFSGNEKAYPYSAHAQPAPRGHRVLAPGMSSGRVLFERLRDSALAKGVDFIPLAQVHSLVQADDGRVTGVRYRVLDPAHRSARQHRTVAKATGKLGTWMPGLIEGVVNRAERLRARHSIDTHARAGAVILAAGGFVHNRQWMSAYAPDFLKISPLGTAGDDGTGIQLGLDAGGVTDKMGNVTAWRFLSPPSAFLEGLTVGANGRRIANEDLYGATHGDVLMRDFGGTGWAIYDAATWRKIRTQIKDQTQIFQRLQLWYLLTIGHKKAATVEGIAAKNGIDAVGLRHTIDAYNRGIGSGTGDPGHKDAALCRPMERGPFYSINISAGSSMFYPIPGLTLGGLVVDENTGAVVHRDGGTVTGLYAAGRNAVGVCSNGYVSGLSISDCVFSGRRAGADAALATGADPDFRRTPGRA</sequence>
<dbReference type="GO" id="GO:0003865">
    <property type="term" value="F:3-oxo-5-alpha-steroid 4-dehydrogenase activity"/>
    <property type="evidence" value="ECO:0007669"/>
    <property type="project" value="UniProtKB-EC"/>
</dbReference>
<dbReference type="PANTHER" id="PTHR43400">
    <property type="entry name" value="FUMARATE REDUCTASE"/>
    <property type="match status" value="1"/>
</dbReference>
<evidence type="ECO:0000256" key="3">
    <source>
        <dbReference type="ARBA" id="ARBA00022827"/>
    </source>
</evidence>
<dbReference type="InterPro" id="IPR050315">
    <property type="entry name" value="FAD-oxidoreductase_2"/>
</dbReference>
<reference evidence="6 7" key="1">
    <citation type="submission" date="2020-08" db="EMBL/GenBank/DDBJ databases">
        <title>The Agave Microbiome: Exploring the role of microbial communities in plant adaptations to desert environments.</title>
        <authorList>
            <person name="Partida-Martinez L.P."/>
        </authorList>
    </citation>
    <scope>NUCLEOTIDE SEQUENCE [LARGE SCALE GENOMIC DNA]</scope>
    <source>
        <strain evidence="6 7">AT2.18</strain>
    </source>
</reference>
<evidence type="ECO:0000259" key="5">
    <source>
        <dbReference type="Pfam" id="PF00890"/>
    </source>
</evidence>
<comment type="caution">
    <text evidence="6">The sequence shown here is derived from an EMBL/GenBank/DDBJ whole genome shotgun (WGS) entry which is preliminary data.</text>
</comment>
<evidence type="ECO:0000313" key="6">
    <source>
        <dbReference type="EMBL" id="MBB2993748.1"/>
    </source>
</evidence>
<dbReference type="NCBIfam" id="NF005511">
    <property type="entry name" value="PRK07121.1-4"/>
    <property type="match status" value="1"/>
</dbReference>
<name>A0A839QC99_MYCIR</name>
<dbReference type="Pfam" id="PF00890">
    <property type="entry name" value="FAD_binding_2"/>
    <property type="match status" value="1"/>
</dbReference>